<dbReference type="InterPro" id="IPR000276">
    <property type="entry name" value="GPCR_Rhodpsn"/>
</dbReference>
<feature type="transmembrane region" description="Helical" evidence="9">
    <location>
        <begin position="226"/>
        <end position="252"/>
    </location>
</feature>
<feature type="domain" description="G-protein coupled receptors family 1 profile" evidence="10">
    <location>
        <begin position="40"/>
        <end position="287"/>
    </location>
</feature>
<evidence type="ECO:0000256" key="1">
    <source>
        <dbReference type="ARBA" id="ARBA00004141"/>
    </source>
</evidence>
<evidence type="ECO:0000256" key="6">
    <source>
        <dbReference type="ARBA" id="ARBA00023170"/>
    </source>
</evidence>
<dbReference type="InterPro" id="IPR017452">
    <property type="entry name" value="GPCR_Rhodpsn_7TM"/>
</dbReference>
<keyword evidence="3 9" id="KW-1133">Transmembrane helix</keyword>
<evidence type="ECO:0000256" key="3">
    <source>
        <dbReference type="ARBA" id="ARBA00022989"/>
    </source>
</evidence>
<sequence>MWWKREMAELTNCKTPNNTTSIYQVLSWVMAGEFILGLPLNLSVLYILVFRFKFWKNNCVFLFNIVLADFLLVACLPIRIYQYQNNLRGSEEPKVCGPLLFVRLFNRGANIVFLIMMSLDRYFSVVHLGRKNCVKIFKQSPLISVIIWVMLLLLTTPTMIRRVDCCNSCGREKPTLPNMLTDSFREIIFFSQIVIPYIILIYCTARIVSRLRRKTIGEKAKLRRAVFAVVSVAIVFSICFLPCTIARAALLIVRVKEWTQEVKVAVQVYDALMVLSYAECLLDPLVYFFCNSEFKVAYISTFFPPFLKKKLLESVSGPSTATATTLTSGAKSISLQILDK</sequence>
<feature type="transmembrane region" description="Helical" evidence="9">
    <location>
        <begin position="25"/>
        <end position="49"/>
    </location>
</feature>
<dbReference type="AlphaFoldDB" id="A0A3Q2QHE3"/>
<dbReference type="PROSITE" id="PS00237">
    <property type="entry name" value="G_PROTEIN_RECEP_F1_1"/>
    <property type="match status" value="1"/>
</dbReference>
<dbReference type="Ensembl" id="ENSFHET00000001694.1">
    <property type="protein sequence ID" value="ENSFHEP00000026838.1"/>
    <property type="gene ID" value="ENSFHEG00000009932.1"/>
</dbReference>
<keyword evidence="12" id="KW-1185">Reference proteome</keyword>
<comment type="subcellular location">
    <subcellularLocation>
        <location evidence="1">Membrane</location>
        <topology evidence="1">Multi-pass membrane protein</topology>
    </subcellularLocation>
</comment>
<protein>
    <submittedName>
        <fullName evidence="11">Hydroxycarboxylic acid receptor 2-like</fullName>
    </submittedName>
</protein>
<feature type="transmembrane region" description="Helical" evidence="9">
    <location>
        <begin position="140"/>
        <end position="160"/>
    </location>
</feature>
<evidence type="ECO:0000256" key="7">
    <source>
        <dbReference type="ARBA" id="ARBA00023224"/>
    </source>
</evidence>
<dbReference type="InterPro" id="IPR051893">
    <property type="entry name" value="HCARs"/>
</dbReference>
<dbReference type="PROSITE" id="PS50262">
    <property type="entry name" value="G_PROTEIN_RECEP_F1_2"/>
    <property type="match status" value="1"/>
</dbReference>
<dbReference type="PRINTS" id="PR00237">
    <property type="entry name" value="GPCRRHODOPSN"/>
</dbReference>
<evidence type="ECO:0000256" key="5">
    <source>
        <dbReference type="ARBA" id="ARBA00023136"/>
    </source>
</evidence>
<dbReference type="GeneTree" id="ENSGT01140000282516"/>
<feature type="transmembrane region" description="Helical" evidence="9">
    <location>
        <begin position="61"/>
        <end position="80"/>
    </location>
</feature>
<dbReference type="Gene3D" id="1.20.1070.10">
    <property type="entry name" value="Rhodopsin 7-helix transmembrane proteins"/>
    <property type="match status" value="1"/>
</dbReference>
<accession>A0A3Q2QHE3</accession>
<feature type="transmembrane region" description="Helical" evidence="9">
    <location>
        <begin position="100"/>
        <end position="119"/>
    </location>
</feature>
<dbReference type="GO" id="GO:0004930">
    <property type="term" value="F:G protein-coupled receptor activity"/>
    <property type="evidence" value="ECO:0007669"/>
    <property type="project" value="UniProtKB-KW"/>
</dbReference>
<dbReference type="GO" id="GO:0016020">
    <property type="term" value="C:membrane"/>
    <property type="evidence" value="ECO:0007669"/>
    <property type="project" value="UniProtKB-SubCell"/>
</dbReference>
<reference evidence="11" key="1">
    <citation type="submission" date="2025-08" db="UniProtKB">
        <authorList>
            <consortium name="Ensembl"/>
        </authorList>
    </citation>
    <scope>IDENTIFICATION</scope>
</reference>
<evidence type="ECO:0000313" key="11">
    <source>
        <dbReference type="Ensembl" id="ENSFHEP00000026838.1"/>
    </source>
</evidence>
<keyword evidence="4 8" id="KW-0297">G-protein coupled receptor</keyword>
<keyword evidence="5 9" id="KW-0472">Membrane</keyword>
<name>A0A3Q2QHE3_FUNHE</name>
<keyword evidence="6 8" id="KW-0675">Receptor</keyword>
<proteinExistence type="inferred from homology"/>
<dbReference type="SUPFAM" id="SSF81321">
    <property type="entry name" value="Family A G protein-coupled receptor-like"/>
    <property type="match status" value="1"/>
</dbReference>
<dbReference type="PANTHER" id="PTHR46048:SF11">
    <property type="entry name" value="12-(S)-HYDROXY-5,8,10,14-EICOSATETRAENOIC ACID RECEPTOR"/>
    <property type="match status" value="1"/>
</dbReference>
<comment type="similarity">
    <text evidence="8">Belongs to the G-protein coupled receptor 1 family.</text>
</comment>
<evidence type="ECO:0000259" key="10">
    <source>
        <dbReference type="PROSITE" id="PS50262"/>
    </source>
</evidence>
<evidence type="ECO:0000256" key="4">
    <source>
        <dbReference type="ARBA" id="ARBA00023040"/>
    </source>
</evidence>
<evidence type="ECO:0000256" key="9">
    <source>
        <dbReference type="SAM" id="Phobius"/>
    </source>
</evidence>
<dbReference type="Proteomes" id="UP000265000">
    <property type="component" value="Unplaced"/>
</dbReference>
<feature type="transmembrane region" description="Helical" evidence="9">
    <location>
        <begin position="187"/>
        <end position="205"/>
    </location>
</feature>
<dbReference type="PANTHER" id="PTHR46048">
    <property type="entry name" value="HYDROXYCARBOXYLIC ACID RECEPTOR 2"/>
    <property type="match status" value="1"/>
</dbReference>
<keyword evidence="2 8" id="KW-0812">Transmembrane</keyword>
<evidence type="ECO:0000313" key="12">
    <source>
        <dbReference type="Proteomes" id="UP000265000"/>
    </source>
</evidence>
<reference evidence="11" key="2">
    <citation type="submission" date="2025-09" db="UniProtKB">
        <authorList>
            <consortium name="Ensembl"/>
        </authorList>
    </citation>
    <scope>IDENTIFICATION</scope>
</reference>
<evidence type="ECO:0000256" key="2">
    <source>
        <dbReference type="ARBA" id="ARBA00022692"/>
    </source>
</evidence>
<dbReference type="Pfam" id="PF00001">
    <property type="entry name" value="7tm_1"/>
    <property type="match status" value="1"/>
</dbReference>
<evidence type="ECO:0000256" key="8">
    <source>
        <dbReference type="RuleBase" id="RU000688"/>
    </source>
</evidence>
<organism evidence="11 12">
    <name type="scientific">Fundulus heteroclitus</name>
    <name type="common">Killifish</name>
    <name type="synonym">Mummichog</name>
    <dbReference type="NCBI Taxonomy" id="8078"/>
    <lineage>
        <taxon>Eukaryota</taxon>
        <taxon>Metazoa</taxon>
        <taxon>Chordata</taxon>
        <taxon>Craniata</taxon>
        <taxon>Vertebrata</taxon>
        <taxon>Euteleostomi</taxon>
        <taxon>Actinopterygii</taxon>
        <taxon>Neopterygii</taxon>
        <taxon>Teleostei</taxon>
        <taxon>Neoteleostei</taxon>
        <taxon>Acanthomorphata</taxon>
        <taxon>Ovalentaria</taxon>
        <taxon>Atherinomorphae</taxon>
        <taxon>Cyprinodontiformes</taxon>
        <taxon>Fundulidae</taxon>
        <taxon>Fundulus</taxon>
    </lineage>
</organism>
<keyword evidence="7 8" id="KW-0807">Transducer</keyword>